<sequence length="229" mass="25548">MRHRRHGRTLGRSPSHRKALLKNLASALFLTERDASLDENAPKVPGRITTTLHKAKEVRPLIEKCITIAKKTLPAAEEARKYETTADRGSDEYRAWRKSENWQKWAAARAPIVTAQRRVIQLIGDRQATAVLFDTVAERFAERPGGYTRIMRLATPRLGDAGERAILELVGKNDRVTVKSQRPAFEDDADTTDSPEATADEPETTTEEVASEETASEEATTEQKPEADS</sequence>
<dbReference type="HAMAP" id="MF_01368">
    <property type="entry name" value="Ribosomal_bL17"/>
    <property type="match status" value="1"/>
</dbReference>
<dbReference type="InterPro" id="IPR000456">
    <property type="entry name" value="Ribosomal_bL17"/>
</dbReference>
<dbReference type="SUPFAM" id="SSF64263">
    <property type="entry name" value="Prokaryotic ribosomal protein L17"/>
    <property type="match status" value="1"/>
</dbReference>
<evidence type="ECO:0000256" key="4">
    <source>
        <dbReference type="HAMAP-Rule" id="MF_01368"/>
    </source>
</evidence>
<feature type="compositionally biased region" description="Acidic residues" evidence="5">
    <location>
        <begin position="186"/>
        <end position="220"/>
    </location>
</feature>
<comment type="caution">
    <text evidence="6">The sequence shown here is derived from an EMBL/GenBank/DDBJ whole genome shotgun (WGS) entry which is preliminary data.</text>
</comment>
<evidence type="ECO:0000256" key="2">
    <source>
        <dbReference type="ARBA" id="ARBA00022980"/>
    </source>
</evidence>
<comment type="similarity">
    <text evidence="1 4">Belongs to the bacterial ribosomal protein bL17 family.</text>
</comment>
<keyword evidence="7" id="KW-1185">Reference proteome</keyword>
<dbReference type="EMBL" id="SJPN01000007">
    <property type="protein sequence ID" value="TWT94668.1"/>
    <property type="molecule type" value="Genomic_DNA"/>
</dbReference>
<dbReference type="GO" id="GO:0022625">
    <property type="term" value="C:cytosolic large ribosomal subunit"/>
    <property type="evidence" value="ECO:0007669"/>
    <property type="project" value="TreeGrafter"/>
</dbReference>
<feature type="region of interest" description="Disordered" evidence="5">
    <location>
        <begin position="178"/>
        <end position="229"/>
    </location>
</feature>
<keyword evidence="2 4" id="KW-0689">Ribosomal protein</keyword>
<proteinExistence type="inferred from homology"/>
<comment type="subunit">
    <text evidence="4">Part of the 50S ribosomal subunit. Contacts protein L32.</text>
</comment>
<dbReference type="Gene3D" id="3.90.1030.10">
    <property type="entry name" value="Ribosomal protein L17"/>
    <property type="match status" value="1"/>
</dbReference>
<keyword evidence="3 4" id="KW-0687">Ribonucleoprotein</keyword>
<evidence type="ECO:0000256" key="1">
    <source>
        <dbReference type="ARBA" id="ARBA00008777"/>
    </source>
</evidence>
<evidence type="ECO:0000256" key="3">
    <source>
        <dbReference type="ARBA" id="ARBA00023274"/>
    </source>
</evidence>
<dbReference type="GO" id="GO:0003735">
    <property type="term" value="F:structural constituent of ribosome"/>
    <property type="evidence" value="ECO:0007669"/>
    <property type="project" value="InterPro"/>
</dbReference>
<accession>A0A5C6A5S9</accession>
<evidence type="ECO:0000313" key="6">
    <source>
        <dbReference type="EMBL" id="TWT94668.1"/>
    </source>
</evidence>
<dbReference type="PANTHER" id="PTHR14413:SF16">
    <property type="entry name" value="LARGE RIBOSOMAL SUBUNIT PROTEIN BL17M"/>
    <property type="match status" value="1"/>
</dbReference>
<protein>
    <recommendedName>
        <fullName evidence="4">Large ribosomal subunit protein bL17</fullName>
    </recommendedName>
</protein>
<dbReference type="Pfam" id="PF01196">
    <property type="entry name" value="Ribosomal_L17"/>
    <property type="match status" value="1"/>
</dbReference>
<dbReference type="Proteomes" id="UP000320176">
    <property type="component" value="Unassembled WGS sequence"/>
</dbReference>
<dbReference type="RefSeq" id="WP_146522484.1">
    <property type="nucleotide sequence ID" value="NZ_CP151726.1"/>
</dbReference>
<dbReference type="PANTHER" id="PTHR14413">
    <property type="entry name" value="RIBOSOMAL PROTEIN L17"/>
    <property type="match status" value="1"/>
</dbReference>
<gene>
    <name evidence="4 6" type="primary">rplQ</name>
    <name evidence="6" type="ORF">Pla52n_54890</name>
</gene>
<evidence type="ECO:0000256" key="5">
    <source>
        <dbReference type="SAM" id="MobiDB-lite"/>
    </source>
</evidence>
<organism evidence="6 7">
    <name type="scientific">Stieleria varia</name>
    <dbReference type="NCBI Taxonomy" id="2528005"/>
    <lineage>
        <taxon>Bacteria</taxon>
        <taxon>Pseudomonadati</taxon>
        <taxon>Planctomycetota</taxon>
        <taxon>Planctomycetia</taxon>
        <taxon>Pirellulales</taxon>
        <taxon>Pirellulaceae</taxon>
        <taxon>Stieleria</taxon>
    </lineage>
</organism>
<dbReference type="GO" id="GO:0006412">
    <property type="term" value="P:translation"/>
    <property type="evidence" value="ECO:0007669"/>
    <property type="project" value="UniProtKB-UniRule"/>
</dbReference>
<evidence type="ECO:0000313" key="7">
    <source>
        <dbReference type="Proteomes" id="UP000320176"/>
    </source>
</evidence>
<reference evidence="6 7" key="1">
    <citation type="submission" date="2019-02" db="EMBL/GenBank/DDBJ databases">
        <title>Deep-cultivation of Planctomycetes and their phenomic and genomic characterization uncovers novel biology.</title>
        <authorList>
            <person name="Wiegand S."/>
            <person name="Jogler M."/>
            <person name="Boedeker C."/>
            <person name="Pinto D."/>
            <person name="Vollmers J."/>
            <person name="Rivas-Marin E."/>
            <person name="Kohn T."/>
            <person name="Peeters S.H."/>
            <person name="Heuer A."/>
            <person name="Rast P."/>
            <person name="Oberbeckmann S."/>
            <person name="Bunk B."/>
            <person name="Jeske O."/>
            <person name="Meyerdierks A."/>
            <person name="Storesund J.E."/>
            <person name="Kallscheuer N."/>
            <person name="Luecker S."/>
            <person name="Lage O.M."/>
            <person name="Pohl T."/>
            <person name="Merkel B.J."/>
            <person name="Hornburger P."/>
            <person name="Mueller R.-W."/>
            <person name="Bruemmer F."/>
            <person name="Labrenz M."/>
            <person name="Spormann A.M."/>
            <person name="Op Den Camp H."/>
            <person name="Overmann J."/>
            <person name="Amann R."/>
            <person name="Jetten M.S.M."/>
            <person name="Mascher T."/>
            <person name="Medema M.H."/>
            <person name="Devos D.P."/>
            <person name="Kaster A.-K."/>
            <person name="Ovreas L."/>
            <person name="Rohde M."/>
            <person name="Galperin M.Y."/>
            <person name="Jogler C."/>
        </authorList>
    </citation>
    <scope>NUCLEOTIDE SEQUENCE [LARGE SCALE GENOMIC DNA]</scope>
    <source>
        <strain evidence="6 7">Pla52n</strain>
    </source>
</reference>
<dbReference type="AlphaFoldDB" id="A0A5C6A5S9"/>
<dbReference type="InterPro" id="IPR036373">
    <property type="entry name" value="Ribosomal_bL17_sf"/>
</dbReference>
<name>A0A5C6A5S9_9BACT</name>
<dbReference type="OrthoDB" id="9809073at2"/>